<dbReference type="EMBL" id="BAAAGX010000016">
    <property type="protein sequence ID" value="GAA0252975.1"/>
    <property type="molecule type" value="Genomic_DNA"/>
</dbReference>
<proteinExistence type="predicted"/>
<feature type="transmembrane region" description="Helical" evidence="5">
    <location>
        <begin position="258"/>
        <end position="278"/>
    </location>
</feature>
<feature type="transmembrane region" description="Helical" evidence="5">
    <location>
        <begin position="21"/>
        <end position="38"/>
    </location>
</feature>
<dbReference type="Gene3D" id="1.20.1250.20">
    <property type="entry name" value="MFS general substrate transporter like domains"/>
    <property type="match status" value="1"/>
</dbReference>
<feature type="transmembrane region" description="Helical" evidence="5">
    <location>
        <begin position="172"/>
        <end position="194"/>
    </location>
</feature>
<keyword evidence="8" id="KW-1185">Reference proteome</keyword>
<reference evidence="8" key="1">
    <citation type="journal article" date="2019" name="Int. J. Syst. Evol. Microbiol.">
        <title>The Global Catalogue of Microorganisms (GCM) 10K type strain sequencing project: providing services to taxonomists for standard genome sequencing and annotation.</title>
        <authorList>
            <consortium name="The Broad Institute Genomics Platform"/>
            <consortium name="The Broad Institute Genome Sequencing Center for Infectious Disease"/>
            <person name="Wu L."/>
            <person name="Ma J."/>
        </authorList>
    </citation>
    <scope>NUCLEOTIDE SEQUENCE [LARGE SCALE GENOMIC DNA]</scope>
    <source>
        <strain evidence="8">JCM 10425</strain>
    </source>
</reference>
<feature type="transmembrane region" description="Helical" evidence="5">
    <location>
        <begin position="315"/>
        <end position="334"/>
    </location>
</feature>
<dbReference type="RefSeq" id="WP_344650631.1">
    <property type="nucleotide sequence ID" value="NZ_BAAAGX010000016.1"/>
</dbReference>
<keyword evidence="4 5" id="KW-0472">Membrane</keyword>
<dbReference type="SUPFAM" id="SSF103473">
    <property type="entry name" value="MFS general substrate transporter"/>
    <property type="match status" value="1"/>
</dbReference>
<dbReference type="PROSITE" id="PS50850">
    <property type="entry name" value="MFS"/>
    <property type="match status" value="1"/>
</dbReference>
<sequence>MTSPERPGALRPGPAARRARAAVAALFFTNGAVFASVVPRYPDVKEHLGLSNAGLGSAVAAFWLGALLVGFGGGLVVSRWGSGRVATAVTLGACANLVVVGLAGSWWSFAAALFVAGSLDTVADIAENAHALRVERLYRRSILNSLHAVWSIGAVTGGVFGSAAAGGDVPPVVHFSIVAVVLGLVASTASRFLLTGEDGRPAGPLARPGAAPAPVRRRVRLGVGVLVLGCLATLAQGIEDTGATWSGVYLREGLGAAPAVGGLAFAALQSMQTLGRLVGDRLVTRWGDPLVAGAGAALAGVSVGAALAVPSTAGTIAAFGAAGLGIATMIPAAMRYADGLPGLRAGVGLSLVGSVSRVGSLLAPPLIGALADTWTLRTGLLVVPAAALLLVLLSATIARFR</sequence>
<gene>
    <name evidence="7" type="ORF">GCM10009539_42680</name>
</gene>
<evidence type="ECO:0000313" key="8">
    <source>
        <dbReference type="Proteomes" id="UP001500967"/>
    </source>
</evidence>
<dbReference type="CDD" id="cd17393">
    <property type="entry name" value="MFS_MosC_like"/>
    <property type="match status" value="1"/>
</dbReference>
<evidence type="ECO:0000259" key="6">
    <source>
        <dbReference type="PROSITE" id="PS50850"/>
    </source>
</evidence>
<dbReference type="InterPro" id="IPR020846">
    <property type="entry name" value="MFS_dom"/>
</dbReference>
<dbReference type="Proteomes" id="UP001500967">
    <property type="component" value="Unassembled WGS sequence"/>
</dbReference>
<accession>A0ABP3E593</accession>
<feature type="transmembrane region" description="Helical" evidence="5">
    <location>
        <begin position="379"/>
        <end position="398"/>
    </location>
</feature>
<evidence type="ECO:0000256" key="2">
    <source>
        <dbReference type="ARBA" id="ARBA00022692"/>
    </source>
</evidence>
<evidence type="ECO:0000256" key="3">
    <source>
        <dbReference type="ARBA" id="ARBA00022989"/>
    </source>
</evidence>
<feature type="transmembrane region" description="Helical" evidence="5">
    <location>
        <begin position="85"/>
        <end position="103"/>
    </location>
</feature>
<comment type="caution">
    <text evidence="7">The sequence shown here is derived from an EMBL/GenBank/DDBJ whole genome shotgun (WGS) entry which is preliminary data.</text>
</comment>
<dbReference type="InterPro" id="IPR051788">
    <property type="entry name" value="MFS_Transporter"/>
</dbReference>
<feature type="domain" description="Major facilitator superfamily (MFS) profile" evidence="6">
    <location>
        <begin position="225"/>
        <end position="401"/>
    </location>
</feature>
<protein>
    <submittedName>
        <fullName evidence="7">MFS transporter</fullName>
    </submittedName>
</protein>
<evidence type="ECO:0000256" key="5">
    <source>
        <dbReference type="SAM" id="Phobius"/>
    </source>
</evidence>
<dbReference type="InterPro" id="IPR036259">
    <property type="entry name" value="MFS_trans_sf"/>
</dbReference>
<dbReference type="PANTHER" id="PTHR23514:SF13">
    <property type="entry name" value="INNER MEMBRANE PROTEIN YBJJ"/>
    <property type="match status" value="1"/>
</dbReference>
<evidence type="ECO:0000256" key="1">
    <source>
        <dbReference type="ARBA" id="ARBA00004651"/>
    </source>
</evidence>
<keyword evidence="3 5" id="KW-1133">Transmembrane helix</keyword>
<dbReference type="PANTHER" id="PTHR23514">
    <property type="entry name" value="BYPASS OF STOP CODON PROTEIN 6"/>
    <property type="match status" value="1"/>
</dbReference>
<name>A0ABP3E593_9ACTN</name>
<organism evidence="7 8">
    <name type="scientific">Cryptosporangium japonicum</name>
    <dbReference type="NCBI Taxonomy" id="80872"/>
    <lineage>
        <taxon>Bacteria</taxon>
        <taxon>Bacillati</taxon>
        <taxon>Actinomycetota</taxon>
        <taxon>Actinomycetes</taxon>
        <taxon>Cryptosporangiales</taxon>
        <taxon>Cryptosporangiaceae</taxon>
        <taxon>Cryptosporangium</taxon>
    </lineage>
</organism>
<comment type="subcellular location">
    <subcellularLocation>
        <location evidence="1">Cell membrane</location>
        <topology evidence="1">Multi-pass membrane protein</topology>
    </subcellularLocation>
</comment>
<evidence type="ECO:0000256" key="4">
    <source>
        <dbReference type="ARBA" id="ARBA00023136"/>
    </source>
</evidence>
<keyword evidence="2 5" id="KW-0812">Transmembrane</keyword>
<feature type="transmembrane region" description="Helical" evidence="5">
    <location>
        <begin position="219"/>
        <end position="238"/>
    </location>
</feature>
<feature type="transmembrane region" description="Helical" evidence="5">
    <location>
        <begin position="58"/>
        <end position="78"/>
    </location>
</feature>
<evidence type="ECO:0000313" key="7">
    <source>
        <dbReference type="EMBL" id="GAA0252975.1"/>
    </source>
</evidence>
<feature type="transmembrane region" description="Helical" evidence="5">
    <location>
        <begin position="346"/>
        <end position="367"/>
    </location>
</feature>
<feature type="transmembrane region" description="Helical" evidence="5">
    <location>
        <begin position="290"/>
        <end position="309"/>
    </location>
</feature>